<gene>
    <name evidence="2" type="ORF">D9758_011021</name>
</gene>
<evidence type="ECO:0000313" key="2">
    <source>
        <dbReference type="EMBL" id="KAF5365113.1"/>
    </source>
</evidence>
<comment type="caution">
    <text evidence="2">The sequence shown here is derived from an EMBL/GenBank/DDBJ whole genome shotgun (WGS) entry which is preliminary data.</text>
</comment>
<protein>
    <submittedName>
        <fullName evidence="2">Uncharacterized protein</fullName>
    </submittedName>
</protein>
<keyword evidence="3" id="KW-1185">Reference proteome</keyword>
<feature type="region of interest" description="Disordered" evidence="1">
    <location>
        <begin position="1"/>
        <end position="68"/>
    </location>
</feature>
<reference evidence="2 3" key="1">
    <citation type="journal article" date="2020" name="ISME J.">
        <title>Uncovering the hidden diversity of litter-decomposition mechanisms in mushroom-forming fungi.</title>
        <authorList>
            <person name="Floudas D."/>
            <person name="Bentzer J."/>
            <person name="Ahren D."/>
            <person name="Johansson T."/>
            <person name="Persson P."/>
            <person name="Tunlid A."/>
        </authorList>
    </citation>
    <scope>NUCLEOTIDE SEQUENCE [LARGE SCALE GENOMIC DNA]</scope>
    <source>
        <strain evidence="2 3">CBS 291.85</strain>
    </source>
</reference>
<feature type="compositionally biased region" description="Polar residues" evidence="1">
    <location>
        <begin position="14"/>
        <end position="35"/>
    </location>
</feature>
<accession>A0A8H5GHK5</accession>
<evidence type="ECO:0000256" key="1">
    <source>
        <dbReference type="SAM" id="MobiDB-lite"/>
    </source>
</evidence>
<proteinExistence type="predicted"/>
<organism evidence="2 3">
    <name type="scientific">Tetrapyrgos nigripes</name>
    <dbReference type="NCBI Taxonomy" id="182062"/>
    <lineage>
        <taxon>Eukaryota</taxon>
        <taxon>Fungi</taxon>
        <taxon>Dikarya</taxon>
        <taxon>Basidiomycota</taxon>
        <taxon>Agaricomycotina</taxon>
        <taxon>Agaricomycetes</taxon>
        <taxon>Agaricomycetidae</taxon>
        <taxon>Agaricales</taxon>
        <taxon>Marasmiineae</taxon>
        <taxon>Marasmiaceae</taxon>
        <taxon>Tetrapyrgos</taxon>
    </lineage>
</organism>
<sequence>MSYSEKKVQRSFRGLQQQTSSLPPNLKHPSTTSTEVEAPTKPLCHLISPLKTPDQPPPPQYASSDRRRQSAIVIVVNTTFPGRISIGYTFYKPVWYQSPPPHPP</sequence>
<dbReference type="EMBL" id="JAACJM010000029">
    <property type="protein sequence ID" value="KAF5365113.1"/>
    <property type="molecule type" value="Genomic_DNA"/>
</dbReference>
<name>A0A8H5GHK5_9AGAR</name>
<dbReference type="Proteomes" id="UP000559256">
    <property type="component" value="Unassembled WGS sequence"/>
</dbReference>
<dbReference type="AlphaFoldDB" id="A0A8H5GHK5"/>
<evidence type="ECO:0000313" key="3">
    <source>
        <dbReference type="Proteomes" id="UP000559256"/>
    </source>
</evidence>